<evidence type="ECO:0000259" key="1">
    <source>
        <dbReference type="Pfam" id="PF06054"/>
    </source>
</evidence>
<evidence type="ECO:0000313" key="3">
    <source>
        <dbReference type="EMBL" id="APB31838.1"/>
    </source>
</evidence>
<protein>
    <recommendedName>
        <fullName evidence="5">Competence protein CoiA</fullName>
    </recommendedName>
</protein>
<organism evidence="3 4">
    <name type="scientific">Vagococcus teuberi</name>
    <dbReference type="NCBI Taxonomy" id="519472"/>
    <lineage>
        <taxon>Bacteria</taxon>
        <taxon>Bacillati</taxon>
        <taxon>Bacillota</taxon>
        <taxon>Bacilli</taxon>
        <taxon>Lactobacillales</taxon>
        <taxon>Enterococcaceae</taxon>
        <taxon>Vagococcus</taxon>
    </lineage>
</organism>
<feature type="domain" description="Competence protein CoiA nuclease-like" evidence="1">
    <location>
        <begin position="59"/>
        <end position="204"/>
    </location>
</feature>
<feature type="domain" description="Competence protein CoiA-like N-terminal" evidence="2">
    <location>
        <begin position="17"/>
        <end position="54"/>
    </location>
</feature>
<sequence>MLIAKNDAQQMISSHEAVKSEIYYCPCCQNEVVLKKGKIKFPHFAHKTLSNCEATSEPETLEHLKGKSLIARNCATFGLAYELEAYLPEINQRADVLIQNKLAIEFQCSSLSIERLIERTTQYKKHDYQVFWVLGSRLGTQKHLTELKKHFIYFDCFRGYIDFCLLVEDNLLVVTYYLFSKNKKIVTRKKQFSLGEISLVNILTECGLKTEYLIQQPFEEMLNRRKQLSDQLLCSDNIVKDLQEYFYQHNLHLAHLPPYLYFPNFFHPLLRGEDIRIRWLTFEVLQNKKMLTYRELQQDVLENLPPEAMDDYANLGKHQVFDYCLSLYVSFLQEIKVVKLSGSNMLCFNEESVMNNEQFKKFFKKRSERLTLPLKYDMIIK</sequence>
<accession>A0A1J0A7C3</accession>
<evidence type="ECO:0000313" key="4">
    <source>
        <dbReference type="Proteomes" id="UP000191200"/>
    </source>
</evidence>
<dbReference type="KEGG" id="vte:BHY08_08420"/>
<dbReference type="Pfam" id="PF25164">
    <property type="entry name" value="CoiA_N"/>
    <property type="match status" value="1"/>
</dbReference>
<dbReference type="Pfam" id="PF06054">
    <property type="entry name" value="CoiA_nuc"/>
    <property type="match status" value="1"/>
</dbReference>
<evidence type="ECO:0008006" key="5">
    <source>
        <dbReference type="Google" id="ProtNLM"/>
    </source>
</evidence>
<dbReference type="InterPro" id="IPR010330">
    <property type="entry name" value="CoiA_nuc"/>
</dbReference>
<dbReference type="EMBL" id="CP017267">
    <property type="protein sequence ID" value="APB31838.1"/>
    <property type="molecule type" value="Genomic_DNA"/>
</dbReference>
<gene>
    <name evidence="3" type="ORF">BHY08_08420</name>
</gene>
<dbReference type="RefSeq" id="WP_071457443.1">
    <property type="nucleotide sequence ID" value="NZ_CP017267.1"/>
</dbReference>
<dbReference type="InterPro" id="IPR057253">
    <property type="entry name" value="CoiA-like_N"/>
</dbReference>
<reference evidence="3 4" key="1">
    <citation type="submission" date="2016-09" db="EMBL/GenBank/DDBJ databases">
        <title>Vagococcus teuberi sp. nov., isolated from the Malian artisanal sour milk fene.</title>
        <authorList>
            <person name="Wullschleger S."/>
            <person name="Seifert C."/>
            <person name="Baumgartner S."/>
            <person name="Lacroix C."/>
            <person name="Bonfoh B."/>
            <person name="Stevens M.J."/>
            <person name="Meile L."/>
        </authorList>
    </citation>
    <scope>NUCLEOTIDE SEQUENCE [LARGE SCALE GENOMIC DNA]</scope>
    <source>
        <strain evidence="3 4">DSM 21459</strain>
    </source>
</reference>
<name>A0A1J0A7C3_9ENTE</name>
<dbReference type="OrthoDB" id="3784230at2"/>
<proteinExistence type="predicted"/>
<keyword evidence="4" id="KW-1185">Reference proteome</keyword>
<dbReference type="Proteomes" id="UP000191200">
    <property type="component" value="Chromosome"/>
</dbReference>
<evidence type="ECO:0000259" key="2">
    <source>
        <dbReference type="Pfam" id="PF25164"/>
    </source>
</evidence>
<dbReference type="STRING" id="519472.BHY08_08420"/>
<dbReference type="AlphaFoldDB" id="A0A1J0A7C3"/>